<organism evidence="2 3">
    <name type="scientific">Pleuronectes platessa</name>
    <name type="common">European plaice</name>
    <dbReference type="NCBI Taxonomy" id="8262"/>
    <lineage>
        <taxon>Eukaryota</taxon>
        <taxon>Metazoa</taxon>
        <taxon>Chordata</taxon>
        <taxon>Craniata</taxon>
        <taxon>Vertebrata</taxon>
        <taxon>Euteleostomi</taxon>
        <taxon>Actinopterygii</taxon>
        <taxon>Neopterygii</taxon>
        <taxon>Teleostei</taxon>
        <taxon>Neoteleostei</taxon>
        <taxon>Acanthomorphata</taxon>
        <taxon>Carangaria</taxon>
        <taxon>Pleuronectiformes</taxon>
        <taxon>Pleuronectoidei</taxon>
        <taxon>Pleuronectidae</taxon>
        <taxon>Pleuronectes</taxon>
    </lineage>
</organism>
<evidence type="ECO:0000313" key="2">
    <source>
        <dbReference type="EMBL" id="CAB1445860.1"/>
    </source>
</evidence>
<keyword evidence="3" id="KW-1185">Reference proteome</keyword>
<sequence>MESESRPTCRLTGGTELWSLTEAPGPRTETLSESDSGVCVSSELIRPRWHRDKEPGVVVTQRDGSRSQDLMYFQSLSFKSSFSRATQYIQSSPHMEEVRGHSTLVMSSYKMMF</sequence>
<evidence type="ECO:0000256" key="1">
    <source>
        <dbReference type="SAM" id="MobiDB-lite"/>
    </source>
</evidence>
<dbReference type="AlphaFoldDB" id="A0A9N7Z169"/>
<proteinExistence type="predicted"/>
<dbReference type="EMBL" id="CADEAL010003813">
    <property type="protein sequence ID" value="CAB1445860.1"/>
    <property type="molecule type" value="Genomic_DNA"/>
</dbReference>
<feature type="region of interest" description="Disordered" evidence="1">
    <location>
        <begin position="1"/>
        <end position="36"/>
    </location>
</feature>
<protein>
    <submittedName>
        <fullName evidence="2">Uncharacterized protein</fullName>
    </submittedName>
</protein>
<name>A0A9N7Z169_PLEPL</name>
<comment type="caution">
    <text evidence="2">The sequence shown here is derived from an EMBL/GenBank/DDBJ whole genome shotgun (WGS) entry which is preliminary data.</text>
</comment>
<reference evidence="2" key="1">
    <citation type="submission" date="2020-03" db="EMBL/GenBank/DDBJ databases">
        <authorList>
            <person name="Weist P."/>
        </authorList>
    </citation>
    <scope>NUCLEOTIDE SEQUENCE</scope>
</reference>
<evidence type="ECO:0000313" key="3">
    <source>
        <dbReference type="Proteomes" id="UP001153269"/>
    </source>
</evidence>
<accession>A0A9N7Z169</accession>
<gene>
    <name evidence="2" type="ORF">PLEPLA_LOCUS33603</name>
</gene>
<dbReference type="Proteomes" id="UP001153269">
    <property type="component" value="Unassembled WGS sequence"/>
</dbReference>